<name>A0A7R9I6X0_9NEOP</name>
<protein>
    <submittedName>
        <fullName evidence="2">Uncharacterized protein</fullName>
    </submittedName>
</protein>
<dbReference type="PANTHER" id="PTHR11257">
    <property type="entry name" value="CHEMOSENSORY PROTEIN-RELATED"/>
    <property type="match status" value="1"/>
</dbReference>
<evidence type="ECO:0000256" key="1">
    <source>
        <dbReference type="SAM" id="SignalP"/>
    </source>
</evidence>
<reference evidence="2" key="1">
    <citation type="submission" date="2020-11" db="EMBL/GenBank/DDBJ databases">
        <authorList>
            <person name="Tran Van P."/>
        </authorList>
    </citation>
    <scope>NUCLEOTIDE SEQUENCE</scope>
</reference>
<dbReference type="Gene3D" id="1.10.2080.10">
    <property type="entry name" value="Insect odorant-binding protein A10/Ejaculatory bulb-specific protein 3"/>
    <property type="match status" value="1"/>
</dbReference>
<sequence>MKSVSCKTAMVLVAVMVMVMTVPTRARDEQYTSKYDDMDVDHIMKSDRLTDSYVNCLLDQGPCTPEGKNVRRVRQTTSARVEDKTDVNWARVMILYIFQEVGPLACVLIQGGAETIRRYMLRNVMDNVLKFV</sequence>
<dbReference type="Pfam" id="PF03392">
    <property type="entry name" value="OS-D"/>
    <property type="match status" value="1"/>
</dbReference>
<proteinExistence type="predicted"/>
<feature type="chain" id="PRO_5031470929" evidence="1">
    <location>
        <begin position="27"/>
        <end position="132"/>
    </location>
</feature>
<keyword evidence="1" id="KW-0732">Signal</keyword>
<gene>
    <name evidence="2" type="ORF">TBIB3V08_LOCUS12051</name>
</gene>
<organism evidence="2">
    <name type="scientific">Timema bartmani</name>
    <dbReference type="NCBI Taxonomy" id="61472"/>
    <lineage>
        <taxon>Eukaryota</taxon>
        <taxon>Metazoa</taxon>
        <taxon>Ecdysozoa</taxon>
        <taxon>Arthropoda</taxon>
        <taxon>Hexapoda</taxon>
        <taxon>Insecta</taxon>
        <taxon>Pterygota</taxon>
        <taxon>Neoptera</taxon>
        <taxon>Polyneoptera</taxon>
        <taxon>Phasmatodea</taxon>
        <taxon>Timematodea</taxon>
        <taxon>Timematoidea</taxon>
        <taxon>Timematidae</taxon>
        <taxon>Timema</taxon>
    </lineage>
</organism>
<dbReference type="EMBL" id="OD572499">
    <property type="protein sequence ID" value="CAD7449778.1"/>
    <property type="molecule type" value="Genomic_DNA"/>
</dbReference>
<dbReference type="AlphaFoldDB" id="A0A7R9I6X0"/>
<dbReference type="InterPro" id="IPR036682">
    <property type="entry name" value="OS_D_A10/PebIII_sf"/>
</dbReference>
<dbReference type="InterPro" id="IPR005055">
    <property type="entry name" value="A10/PebIII"/>
</dbReference>
<dbReference type="SUPFAM" id="SSF100910">
    <property type="entry name" value="Chemosensory protein Csp2"/>
    <property type="match status" value="1"/>
</dbReference>
<dbReference type="PANTHER" id="PTHR11257:SF13">
    <property type="entry name" value="GEO07322P1"/>
    <property type="match status" value="1"/>
</dbReference>
<accession>A0A7R9I6X0</accession>
<feature type="signal peptide" evidence="1">
    <location>
        <begin position="1"/>
        <end position="26"/>
    </location>
</feature>
<evidence type="ECO:0000313" key="2">
    <source>
        <dbReference type="EMBL" id="CAD7449778.1"/>
    </source>
</evidence>